<evidence type="ECO:0000313" key="3">
    <source>
        <dbReference type="Proteomes" id="UP001432027"/>
    </source>
</evidence>
<organism evidence="2 3">
    <name type="scientific">Pristionchus entomophagus</name>
    <dbReference type="NCBI Taxonomy" id="358040"/>
    <lineage>
        <taxon>Eukaryota</taxon>
        <taxon>Metazoa</taxon>
        <taxon>Ecdysozoa</taxon>
        <taxon>Nematoda</taxon>
        <taxon>Chromadorea</taxon>
        <taxon>Rhabditida</taxon>
        <taxon>Rhabditina</taxon>
        <taxon>Diplogasteromorpha</taxon>
        <taxon>Diplogasteroidea</taxon>
        <taxon>Neodiplogasteridae</taxon>
        <taxon>Pristionchus</taxon>
    </lineage>
</organism>
<protein>
    <submittedName>
        <fullName evidence="2">Uncharacterized protein</fullName>
    </submittedName>
</protein>
<proteinExistence type="predicted"/>
<feature type="non-terminal residue" evidence="2">
    <location>
        <position position="1"/>
    </location>
</feature>
<reference evidence="2" key="1">
    <citation type="submission" date="2023-10" db="EMBL/GenBank/DDBJ databases">
        <title>Genome assembly of Pristionchus species.</title>
        <authorList>
            <person name="Yoshida K."/>
            <person name="Sommer R.J."/>
        </authorList>
    </citation>
    <scope>NUCLEOTIDE SEQUENCE</scope>
    <source>
        <strain evidence="2">RS0144</strain>
    </source>
</reference>
<sequence length="105" mass="11933">FQSVVHVLDYLSIPRVNAPSSATNEMTIRCGRLTVSVKMLVSVIQRDVRTECRQCSSRENQYSVKIDSGPQSPETQQRQLPAERNESVRIFRARHSAVLKSFVLN</sequence>
<comment type="caution">
    <text evidence="2">The sequence shown here is derived from an EMBL/GenBank/DDBJ whole genome shotgun (WGS) entry which is preliminary data.</text>
</comment>
<name>A0AAV5UKR7_9BILA</name>
<feature type="compositionally biased region" description="Polar residues" evidence="1">
    <location>
        <begin position="60"/>
        <end position="79"/>
    </location>
</feature>
<dbReference type="AlphaFoldDB" id="A0AAV5UKR7"/>
<dbReference type="EMBL" id="BTSX01000006">
    <property type="protein sequence ID" value="GMT07172.1"/>
    <property type="molecule type" value="Genomic_DNA"/>
</dbReference>
<evidence type="ECO:0000313" key="2">
    <source>
        <dbReference type="EMBL" id="GMT07172.1"/>
    </source>
</evidence>
<feature type="region of interest" description="Disordered" evidence="1">
    <location>
        <begin position="60"/>
        <end position="85"/>
    </location>
</feature>
<keyword evidence="3" id="KW-1185">Reference proteome</keyword>
<gene>
    <name evidence="2" type="ORF">PENTCL1PPCAC_29346</name>
</gene>
<evidence type="ECO:0000256" key="1">
    <source>
        <dbReference type="SAM" id="MobiDB-lite"/>
    </source>
</evidence>
<dbReference type="Proteomes" id="UP001432027">
    <property type="component" value="Unassembled WGS sequence"/>
</dbReference>
<accession>A0AAV5UKR7</accession>